<dbReference type="Gene3D" id="1.10.10.10">
    <property type="entry name" value="Winged helix-like DNA-binding domain superfamily/Winged helix DNA-binding domain"/>
    <property type="match status" value="1"/>
</dbReference>
<dbReference type="InterPro" id="IPR036388">
    <property type="entry name" value="WH-like_DNA-bd_sf"/>
</dbReference>
<evidence type="ECO:0000256" key="2">
    <source>
        <dbReference type="ARBA" id="ARBA00023125"/>
    </source>
</evidence>
<keyword evidence="1" id="KW-0805">Transcription regulation</keyword>
<name>A0A4R1J7U9_9GAMM</name>
<sequence length="218" mass="24970">MKGKLGQQSLSQRVYQQIRELITEGELLPLQRLSEANLSEQLEVSRNTLREGFRLLTQEGLLVYQPHRGVCVACPQVQDIIDIYRVRRVIEIDAIKQSYPFHPALPTMRQAIQKALQLRHQSNWQGVGTANMEFHRALVSLSDSKRLQHLFYSIAAELRLAFNFLGSPERLHSPYIEKNDQLLMLLTAGKINQAVTLLHDYLVASERLLLTAYSQHTA</sequence>
<dbReference type="PRINTS" id="PR00035">
    <property type="entry name" value="HTHGNTR"/>
</dbReference>
<evidence type="ECO:0000313" key="5">
    <source>
        <dbReference type="EMBL" id="TCK46619.1"/>
    </source>
</evidence>
<dbReference type="GO" id="GO:0003700">
    <property type="term" value="F:DNA-binding transcription factor activity"/>
    <property type="evidence" value="ECO:0007669"/>
    <property type="project" value="InterPro"/>
</dbReference>
<comment type="caution">
    <text evidence="5">The sequence shown here is derived from an EMBL/GenBank/DDBJ whole genome shotgun (WGS) entry which is preliminary data.</text>
</comment>
<dbReference type="InterPro" id="IPR000524">
    <property type="entry name" value="Tscrpt_reg_HTH_GntR"/>
</dbReference>
<gene>
    <name evidence="5" type="ORF">EV690_3570</name>
</gene>
<keyword evidence="2 5" id="KW-0238">DNA-binding</keyword>
<evidence type="ECO:0000259" key="4">
    <source>
        <dbReference type="PROSITE" id="PS50949"/>
    </source>
</evidence>
<dbReference type="PANTHER" id="PTHR43537">
    <property type="entry name" value="TRANSCRIPTIONAL REGULATOR, GNTR FAMILY"/>
    <property type="match status" value="1"/>
</dbReference>
<dbReference type="SMART" id="SM00895">
    <property type="entry name" value="FCD"/>
    <property type="match status" value="1"/>
</dbReference>
<dbReference type="SMART" id="SM00345">
    <property type="entry name" value="HTH_GNTR"/>
    <property type="match status" value="1"/>
</dbReference>
<reference evidence="5 6" key="1">
    <citation type="submission" date="2019-03" db="EMBL/GenBank/DDBJ databases">
        <title>Genomic Encyclopedia of Type Strains, Phase IV (KMG-IV): sequencing the most valuable type-strain genomes for metagenomic binning, comparative biology and taxonomic classification.</title>
        <authorList>
            <person name="Goeker M."/>
        </authorList>
    </citation>
    <scope>NUCLEOTIDE SEQUENCE [LARGE SCALE GENOMIC DNA]</scope>
    <source>
        <strain evidence="5 6">DSM 18577</strain>
    </source>
</reference>
<dbReference type="InterPro" id="IPR036390">
    <property type="entry name" value="WH_DNA-bd_sf"/>
</dbReference>
<evidence type="ECO:0000313" key="6">
    <source>
        <dbReference type="Proteomes" id="UP000295565"/>
    </source>
</evidence>
<accession>A0A4R1J7U9</accession>
<dbReference type="RefSeq" id="WP_131914301.1">
    <property type="nucleotide sequence ID" value="NZ_OU594967.1"/>
</dbReference>
<organism evidence="5 6">
    <name type="scientific">Celerinatantimonas diazotrophica</name>
    <dbReference type="NCBI Taxonomy" id="412034"/>
    <lineage>
        <taxon>Bacteria</taxon>
        <taxon>Pseudomonadati</taxon>
        <taxon>Pseudomonadota</taxon>
        <taxon>Gammaproteobacteria</taxon>
        <taxon>Celerinatantimonadaceae</taxon>
        <taxon>Celerinatantimonas</taxon>
    </lineage>
</organism>
<dbReference type="SUPFAM" id="SSF48008">
    <property type="entry name" value="GntR ligand-binding domain-like"/>
    <property type="match status" value="1"/>
</dbReference>
<dbReference type="CDD" id="cd07377">
    <property type="entry name" value="WHTH_GntR"/>
    <property type="match status" value="1"/>
</dbReference>
<evidence type="ECO:0000256" key="3">
    <source>
        <dbReference type="ARBA" id="ARBA00023163"/>
    </source>
</evidence>
<keyword evidence="6" id="KW-1185">Reference proteome</keyword>
<dbReference type="Pfam" id="PF00392">
    <property type="entry name" value="GntR"/>
    <property type="match status" value="1"/>
</dbReference>
<dbReference type="Gene3D" id="1.20.120.530">
    <property type="entry name" value="GntR ligand-binding domain-like"/>
    <property type="match status" value="1"/>
</dbReference>
<dbReference type="OrthoDB" id="8638122at2"/>
<evidence type="ECO:0000256" key="1">
    <source>
        <dbReference type="ARBA" id="ARBA00023015"/>
    </source>
</evidence>
<dbReference type="Proteomes" id="UP000295565">
    <property type="component" value="Unassembled WGS sequence"/>
</dbReference>
<dbReference type="PANTHER" id="PTHR43537:SF45">
    <property type="entry name" value="GNTR FAMILY REGULATORY PROTEIN"/>
    <property type="match status" value="1"/>
</dbReference>
<dbReference type="InterPro" id="IPR008920">
    <property type="entry name" value="TF_FadR/GntR_C"/>
</dbReference>
<protein>
    <submittedName>
        <fullName evidence="5">DNA-binding GntR family transcriptional regulator</fullName>
    </submittedName>
</protein>
<dbReference type="GO" id="GO:0003677">
    <property type="term" value="F:DNA binding"/>
    <property type="evidence" value="ECO:0007669"/>
    <property type="project" value="UniProtKB-KW"/>
</dbReference>
<dbReference type="EMBL" id="SMGD01000018">
    <property type="protein sequence ID" value="TCK46619.1"/>
    <property type="molecule type" value="Genomic_DNA"/>
</dbReference>
<keyword evidence="3" id="KW-0804">Transcription</keyword>
<proteinExistence type="predicted"/>
<dbReference type="SUPFAM" id="SSF46785">
    <property type="entry name" value="Winged helix' DNA-binding domain"/>
    <property type="match status" value="1"/>
</dbReference>
<dbReference type="Pfam" id="PF07729">
    <property type="entry name" value="FCD"/>
    <property type="match status" value="1"/>
</dbReference>
<dbReference type="AlphaFoldDB" id="A0A4R1J7U9"/>
<feature type="domain" description="HTH gntR-type" evidence="4">
    <location>
        <begin position="8"/>
        <end position="75"/>
    </location>
</feature>
<dbReference type="InterPro" id="IPR011711">
    <property type="entry name" value="GntR_C"/>
</dbReference>
<dbReference type="PROSITE" id="PS50949">
    <property type="entry name" value="HTH_GNTR"/>
    <property type="match status" value="1"/>
</dbReference>